<dbReference type="InterPro" id="IPR018964">
    <property type="entry name" value="Phage_phiJL001_Gp84_C"/>
</dbReference>
<evidence type="ECO:0000259" key="1">
    <source>
        <dbReference type="Pfam" id="PF09356"/>
    </source>
</evidence>
<dbReference type="NCBIfam" id="TIGR02218">
    <property type="entry name" value="phg_TIGR02218"/>
    <property type="match status" value="1"/>
</dbReference>
<protein>
    <submittedName>
        <fullName evidence="2">Putative phage protein (TIGR02218 family)</fullName>
    </submittedName>
</protein>
<evidence type="ECO:0000313" key="3">
    <source>
        <dbReference type="Proteomes" id="UP000256310"/>
    </source>
</evidence>
<evidence type="ECO:0000313" key="2">
    <source>
        <dbReference type="EMBL" id="RED16037.1"/>
    </source>
</evidence>
<reference evidence="2 3" key="1">
    <citation type="submission" date="2018-07" db="EMBL/GenBank/DDBJ databases">
        <title>Genomic Encyclopedia of Type Strains, Phase IV (KMG-IV): sequencing the most valuable type-strain genomes for metagenomic binning, comparative biology and taxonomic classification.</title>
        <authorList>
            <person name="Goeker M."/>
        </authorList>
    </citation>
    <scope>NUCLEOTIDE SEQUENCE [LARGE SCALE GENOMIC DNA]</scope>
    <source>
        <strain evidence="2 3">DSM 26725</strain>
    </source>
</reference>
<proteinExistence type="predicted"/>
<dbReference type="Proteomes" id="UP000256310">
    <property type="component" value="Unassembled WGS sequence"/>
</dbReference>
<accession>A0A3D9FEN2</accession>
<dbReference type="Pfam" id="PF09931">
    <property type="entry name" value="Phage_phiJL001_Gp84_N"/>
    <property type="match status" value="1"/>
</dbReference>
<keyword evidence="3" id="KW-1185">Reference proteome</keyword>
<dbReference type="EMBL" id="QRDP01000004">
    <property type="protein sequence ID" value="RED16037.1"/>
    <property type="molecule type" value="Genomic_DNA"/>
</dbReference>
<dbReference type="Pfam" id="PF09356">
    <property type="entry name" value="Phage_BR0599"/>
    <property type="match status" value="1"/>
</dbReference>
<dbReference type="RefSeq" id="WP_116235485.1">
    <property type="nucleotide sequence ID" value="NZ_QRDP01000004.1"/>
</dbReference>
<dbReference type="InterPro" id="IPR011928">
    <property type="entry name" value="Phage_phiJL001_Gp84"/>
</dbReference>
<organism evidence="2 3">
    <name type="scientific">Parasphingopyxis lamellibrachiae</name>
    <dbReference type="NCBI Taxonomy" id="680125"/>
    <lineage>
        <taxon>Bacteria</taxon>
        <taxon>Pseudomonadati</taxon>
        <taxon>Pseudomonadota</taxon>
        <taxon>Alphaproteobacteria</taxon>
        <taxon>Sphingomonadales</taxon>
        <taxon>Sphingomonadaceae</taxon>
        <taxon>Parasphingopyxis</taxon>
    </lineage>
</organism>
<dbReference type="OrthoDB" id="1633386at2"/>
<comment type="caution">
    <text evidence="2">The sequence shown here is derived from an EMBL/GenBank/DDBJ whole genome shotgun (WGS) entry which is preliminary data.</text>
</comment>
<name>A0A3D9FEN2_9SPHN</name>
<gene>
    <name evidence="2" type="ORF">DFR46_1048</name>
</gene>
<feature type="domain" description="Bacteriophage phiJL001 Gp84 C-terminal" evidence="1">
    <location>
        <begin position="187"/>
        <end position="264"/>
    </location>
</feature>
<sequence length="273" mass="28945">MAAFLDAPITTIAFCWRLARRDGVALGFTTHDRDLVIGGLTYQATPGMLPSAVRLGDGLDASSMDVSGALTSDAITERDLLAGRWDGAAVSLFTVDWEAPDGETVPLARGELGAVSIEGDGFTAELKGPAAVFERPVSELTSPECRAQFGDTRCRVDLAPHIRITLITARVDEVTVDVASAAATPNAYGYGRLRWMSGDNSGLTSAILRSAGNRLTLRETPPFAIVPGAMVEITAGCDRIFATCRDRFSNAGNFRGEPHLPGNDLLTRYPGAS</sequence>
<dbReference type="AlphaFoldDB" id="A0A3D9FEN2"/>